<evidence type="ECO:0000313" key="8">
    <source>
        <dbReference type="EMBL" id="TMI90067.1"/>
    </source>
</evidence>
<gene>
    <name evidence="8" type="ORF">E6H00_07695</name>
</gene>
<dbReference type="PANTHER" id="PTHR19372:SF7">
    <property type="entry name" value="SULFITE OXIDASE, MITOCHONDRIAL"/>
    <property type="match status" value="1"/>
</dbReference>
<dbReference type="InterPro" id="IPR036374">
    <property type="entry name" value="OxRdtase_Mopterin-bd_sf"/>
</dbReference>
<dbReference type="PANTHER" id="PTHR19372">
    <property type="entry name" value="SULFITE REDUCTASE"/>
    <property type="match status" value="1"/>
</dbReference>
<evidence type="ECO:0000259" key="6">
    <source>
        <dbReference type="Pfam" id="PF00174"/>
    </source>
</evidence>
<dbReference type="GO" id="GO:0043546">
    <property type="term" value="F:molybdopterin cofactor binding"/>
    <property type="evidence" value="ECO:0007669"/>
    <property type="project" value="TreeGrafter"/>
</dbReference>
<keyword evidence="2" id="KW-0500">Molybdenum</keyword>
<feature type="transmembrane region" description="Helical" evidence="5">
    <location>
        <begin position="34"/>
        <end position="53"/>
    </location>
</feature>
<evidence type="ECO:0000256" key="1">
    <source>
        <dbReference type="ARBA" id="ARBA00001924"/>
    </source>
</evidence>
<organism evidence="8 9">
    <name type="scientific">Candidatus Segetimicrobium genomatis</name>
    <dbReference type="NCBI Taxonomy" id="2569760"/>
    <lineage>
        <taxon>Bacteria</taxon>
        <taxon>Bacillati</taxon>
        <taxon>Candidatus Sysuimicrobiota</taxon>
        <taxon>Candidatus Sysuimicrobiia</taxon>
        <taxon>Candidatus Sysuimicrobiales</taxon>
        <taxon>Candidatus Segetimicrobiaceae</taxon>
        <taxon>Candidatus Segetimicrobium</taxon>
    </lineage>
</organism>
<dbReference type="SUPFAM" id="SSF81296">
    <property type="entry name" value="E set domains"/>
    <property type="match status" value="1"/>
</dbReference>
<dbReference type="InterPro" id="IPR005066">
    <property type="entry name" value="MoCF_OxRdtse_dimer"/>
</dbReference>
<feature type="domain" description="Oxidoreductase molybdopterin-binding" evidence="6">
    <location>
        <begin position="111"/>
        <end position="280"/>
    </location>
</feature>
<dbReference type="EMBL" id="VBAK01000115">
    <property type="protein sequence ID" value="TMI90067.1"/>
    <property type="molecule type" value="Genomic_DNA"/>
</dbReference>
<dbReference type="InterPro" id="IPR008335">
    <property type="entry name" value="Mopterin_OxRdtase_euk"/>
</dbReference>
<dbReference type="Pfam" id="PF03404">
    <property type="entry name" value="Mo-co_dimer"/>
    <property type="match status" value="1"/>
</dbReference>
<comment type="caution">
    <text evidence="8">The sequence shown here is derived from an EMBL/GenBank/DDBJ whole genome shotgun (WGS) entry which is preliminary data.</text>
</comment>
<dbReference type="AlphaFoldDB" id="A0A537K2R4"/>
<proteinExistence type="predicted"/>
<evidence type="ECO:0000256" key="3">
    <source>
        <dbReference type="ARBA" id="ARBA00022723"/>
    </source>
</evidence>
<dbReference type="InterPro" id="IPR006311">
    <property type="entry name" value="TAT_signal"/>
</dbReference>
<dbReference type="Gene3D" id="2.60.40.650">
    <property type="match status" value="1"/>
</dbReference>
<feature type="domain" description="Moybdenum cofactor oxidoreductase dimerisation" evidence="7">
    <location>
        <begin position="327"/>
        <end position="402"/>
    </location>
</feature>
<dbReference type="Pfam" id="PF00174">
    <property type="entry name" value="Oxidored_molyb"/>
    <property type="match status" value="1"/>
</dbReference>
<dbReference type="InterPro" id="IPR000572">
    <property type="entry name" value="OxRdtase_Mopterin-bd_dom"/>
</dbReference>
<protein>
    <submittedName>
        <fullName evidence="8">Sulfite oxidase</fullName>
    </submittedName>
</protein>
<evidence type="ECO:0000256" key="4">
    <source>
        <dbReference type="ARBA" id="ARBA00023002"/>
    </source>
</evidence>
<dbReference type="InterPro" id="IPR014756">
    <property type="entry name" value="Ig_E-set"/>
</dbReference>
<accession>A0A537K2R4</accession>
<comment type="cofactor">
    <cofactor evidence="1">
        <name>Mo-molybdopterin</name>
        <dbReference type="ChEBI" id="CHEBI:71302"/>
    </cofactor>
</comment>
<dbReference type="GO" id="GO:0020037">
    <property type="term" value="F:heme binding"/>
    <property type="evidence" value="ECO:0007669"/>
    <property type="project" value="TreeGrafter"/>
</dbReference>
<reference evidence="8 9" key="1">
    <citation type="journal article" date="2019" name="Nat. Microbiol.">
        <title>Mediterranean grassland soil C-N compound turnover is dependent on rainfall and depth, and is mediated by genomically divergent microorganisms.</title>
        <authorList>
            <person name="Diamond S."/>
            <person name="Andeer P.F."/>
            <person name="Li Z."/>
            <person name="Crits-Christoph A."/>
            <person name="Burstein D."/>
            <person name="Anantharaman K."/>
            <person name="Lane K.R."/>
            <person name="Thomas B.C."/>
            <person name="Pan C."/>
            <person name="Northen T.R."/>
            <person name="Banfield J.F."/>
        </authorList>
    </citation>
    <scope>NUCLEOTIDE SEQUENCE [LARGE SCALE GENOMIC DNA]</scope>
    <source>
        <strain evidence="8">NP_3</strain>
    </source>
</reference>
<dbReference type="GO" id="GO:0008482">
    <property type="term" value="F:sulfite oxidase activity"/>
    <property type="evidence" value="ECO:0007669"/>
    <property type="project" value="TreeGrafter"/>
</dbReference>
<dbReference type="Gene3D" id="3.90.420.10">
    <property type="entry name" value="Oxidoreductase, molybdopterin-binding domain"/>
    <property type="match status" value="1"/>
</dbReference>
<dbReference type="GO" id="GO:0030151">
    <property type="term" value="F:molybdenum ion binding"/>
    <property type="evidence" value="ECO:0007669"/>
    <property type="project" value="InterPro"/>
</dbReference>
<evidence type="ECO:0000256" key="2">
    <source>
        <dbReference type="ARBA" id="ARBA00022505"/>
    </source>
</evidence>
<evidence type="ECO:0000256" key="5">
    <source>
        <dbReference type="SAM" id="Phobius"/>
    </source>
</evidence>
<name>A0A537K2R4_9BACT</name>
<dbReference type="PROSITE" id="PS51318">
    <property type="entry name" value="TAT"/>
    <property type="match status" value="1"/>
</dbReference>
<keyword evidence="4" id="KW-0560">Oxidoreductase</keyword>
<keyword evidence="5" id="KW-0812">Transmembrane</keyword>
<dbReference type="PRINTS" id="PR00407">
    <property type="entry name" value="EUMOPTERIN"/>
</dbReference>
<keyword evidence="5" id="KW-0472">Membrane</keyword>
<dbReference type="CDD" id="cd02110">
    <property type="entry name" value="SO_family_Moco_dimer"/>
    <property type="match status" value="1"/>
</dbReference>
<dbReference type="Proteomes" id="UP000318509">
    <property type="component" value="Unassembled WGS sequence"/>
</dbReference>
<evidence type="ECO:0000259" key="7">
    <source>
        <dbReference type="Pfam" id="PF03404"/>
    </source>
</evidence>
<keyword evidence="5" id="KW-1133">Transmembrane helix</keyword>
<sequence length="417" mass="46210">MQEDFRDERVYAQARADEWLRARARAAGLSRRRLISLLAAGAGAAGAAAAGLGRPARGRTVRAAPATDLVVKPTPPEWFNDFGSNKEMRWEVMYNRGYEVPTENFFVRDHSRTARVDQAAWRLRVEGSGVAQPQEFTYDDILGLPSVSVMRFVECAGNGRSFYEAAYGKRAQGGQWHLGGIGVAEWTGVPLREVLDRCGLKRTARDVMPEGVDELKVRRPMPISKAIADDTLLVYAMNGQILPPDHGFPLRMLVPGWVGVANIKWVGRIEVSDEPLFSPWNTDNYVLIGPDYDPDPPSKGPRLTSQVVKSAFELAWDGEVGAGRRLLRGRSWSGQGKITKVDVSLNGGKTWQTANLREPNIAQAWVRWDLQWNATPGRYGLIARATDERGNTQPLKVPFNEQGYLYGGIVSHPISVT</sequence>
<dbReference type="SUPFAM" id="SSF56524">
    <property type="entry name" value="Oxidoreductase molybdopterin-binding domain"/>
    <property type="match status" value="1"/>
</dbReference>
<keyword evidence="3" id="KW-0479">Metal-binding</keyword>
<evidence type="ECO:0000313" key="9">
    <source>
        <dbReference type="Proteomes" id="UP000318509"/>
    </source>
</evidence>
<dbReference type="GO" id="GO:0006790">
    <property type="term" value="P:sulfur compound metabolic process"/>
    <property type="evidence" value="ECO:0007669"/>
    <property type="project" value="TreeGrafter"/>
</dbReference>